<evidence type="ECO:0000313" key="1">
    <source>
        <dbReference type="EMBL" id="MBD7913065.1"/>
    </source>
</evidence>
<dbReference type="InterPro" id="IPR036736">
    <property type="entry name" value="ACP-like_sf"/>
</dbReference>
<keyword evidence="2" id="KW-1185">Reference proteome</keyword>
<dbReference type="EMBL" id="JACSRA010000034">
    <property type="protein sequence ID" value="MBD7913065.1"/>
    <property type="molecule type" value="Genomic_DNA"/>
</dbReference>
<dbReference type="SUPFAM" id="SSF47336">
    <property type="entry name" value="ACP-like"/>
    <property type="match status" value="1"/>
</dbReference>
<dbReference type="Gene3D" id="1.10.1200.10">
    <property type="entry name" value="ACP-like"/>
    <property type="match status" value="1"/>
</dbReference>
<comment type="caution">
    <text evidence="1">The sequence shown here is derived from an EMBL/GenBank/DDBJ whole genome shotgun (WGS) entry which is preliminary data.</text>
</comment>
<name>A0ABR8PY20_9CLOT</name>
<organism evidence="1 2">
    <name type="scientific">Clostridium cibarium</name>
    <dbReference type="NCBI Taxonomy" id="2762247"/>
    <lineage>
        <taxon>Bacteria</taxon>
        <taxon>Bacillati</taxon>
        <taxon>Bacillota</taxon>
        <taxon>Clostridia</taxon>
        <taxon>Eubacteriales</taxon>
        <taxon>Clostridiaceae</taxon>
        <taxon>Clostridium</taxon>
    </lineage>
</organism>
<gene>
    <name evidence="1" type="ORF">H9661_17060</name>
</gene>
<dbReference type="RefSeq" id="WP_191769982.1">
    <property type="nucleotide sequence ID" value="NZ_JACSRA010000034.1"/>
</dbReference>
<proteinExistence type="predicted"/>
<accession>A0ABR8PY20</accession>
<dbReference type="Proteomes" id="UP000627781">
    <property type="component" value="Unassembled WGS sequence"/>
</dbReference>
<sequence length="84" mass="10130">MVNKLEIETYLKSLLKDYEDEDGVIRAEYMDSFEFVQIMLTIEDYFDIEFDDKLLDMEIFENVDYVISCIYEMINCKENSHECV</sequence>
<reference evidence="1 2" key="1">
    <citation type="submission" date="2020-08" db="EMBL/GenBank/DDBJ databases">
        <title>A Genomic Blueprint of the Chicken Gut Microbiome.</title>
        <authorList>
            <person name="Gilroy R."/>
            <person name="Ravi A."/>
            <person name="Getino M."/>
            <person name="Pursley I."/>
            <person name="Horton D.L."/>
            <person name="Alikhan N.-F."/>
            <person name="Baker D."/>
            <person name="Gharbi K."/>
            <person name="Hall N."/>
            <person name="Watson M."/>
            <person name="Adriaenssens E.M."/>
            <person name="Foster-Nyarko E."/>
            <person name="Jarju S."/>
            <person name="Secka A."/>
            <person name="Antonio M."/>
            <person name="Oren A."/>
            <person name="Chaudhuri R."/>
            <person name="La Ragione R.M."/>
            <person name="Hildebrand F."/>
            <person name="Pallen M.J."/>
        </authorList>
    </citation>
    <scope>NUCLEOTIDE SEQUENCE [LARGE SCALE GENOMIC DNA]</scope>
    <source>
        <strain evidence="1 2">Sa3CVN1</strain>
    </source>
</reference>
<evidence type="ECO:0000313" key="2">
    <source>
        <dbReference type="Proteomes" id="UP000627781"/>
    </source>
</evidence>
<evidence type="ECO:0008006" key="3">
    <source>
        <dbReference type="Google" id="ProtNLM"/>
    </source>
</evidence>
<protein>
    <recommendedName>
        <fullName evidence="3">Acyl carrier protein</fullName>
    </recommendedName>
</protein>